<evidence type="ECO:0000313" key="2">
    <source>
        <dbReference type="Proteomes" id="UP001236014"/>
    </source>
</evidence>
<dbReference type="EMBL" id="CP127294">
    <property type="protein sequence ID" value="WIX80227.1"/>
    <property type="molecule type" value="Genomic_DNA"/>
</dbReference>
<accession>A0A9Y2IHL5</accession>
<dbReference type="Proteomes" id="UP001236014">
    <property type="component" value="Chromosome"/>
</dbReference>
<evidence type="ECO:0000313" key="1">
    <source>
        <dbReference type="EMBL" id="WIX80227.1"/>
    </source>
</evidence>
<sequence length="45" mass="4702">MSREVVAVRLGPALRTAGWVGARLPRGRRFLGGVARLAAGELISG</sequence>
<dbReference type="AlphaFoldDB" id="A0A9Y2IHL5"/>
<dbReference type="KEGG" id="acab:QRX50_05410"/>
<proteinExistence type="predicted"/>
<name>A0A9Y2IHL5_9PSEU</name>
<reference evidence="1 2" key="1">
    <citation type="submission" date="2023-06" db="EMBL/GenBank/DDBJ databases">
        <authorList>
            <person name="Oyuntsetseg B."/>
            <person name="Kim S.B."/>
        </authorList>
    </citation>
    <scope>NUCLEOTIDE SEQUENCE [LARGE SCALE GENOMIC DNA]</scope>
    <source>
        <strain evidence="1 2">2-15</strain>
    </source>
</reference>
<keyword evidence="2" id="KW-1185">Reference proteome</keyword>
<protein>
    <submittedName>
        <fullName evidence="1">Uncharacterized protein</fullName>
    </submittedName>
</protein>
<gene>
    <name evidence="1" type="ORF">QRX50_05410</name>
</gene>
<dbReference type="RefSeq" id="WP_285970862.1">
    <property type="nucleotide sequence ID" value="NZ_CP127294.1"/>
</dbReference>
<organism evidence="1 2">
    <name type="scientific">Amycolatopsis carbonis</name>
    <dbReference type="NCBI Taxonomy" id="715471"/>
    <lineage>
        <taxon>Bacteria</taxon>
        <taxon>Bacillati</taxon>
        <taxon>Actinomycetota</taxon>
        <taxon>Actinomycetes</taxon>
        <taxon>Pseudonocardiales</taxon>
        <taxon>Pseudonocardiaceae</taxon>
        <taxon>Amycolatopsis</taxon>
    </lineage>
</organism>